<accession>A0A5B9PB18</accession>
<dbReference type="PROSITE" id="PS51733">
    <property type="entry name" value="BPL_LPL_CATALYTIC"/>
    <property type="match status" value="1"/>
</dbReference>
<dbReference type="Gene3D" id="3.30.930.10">
    <property type="entry name" value="Bira Bifunctional Protein, Domain 2"/>
    <property type="match status" value="1"/>
</dbReference>
<dbReference type="KEGG" id="mff:MFFC18_15750"/>
<gene>
    <name evidence="2" type="primary">lplA</name>
    <name evidence="2" type="ORF">MFFC18_15750</name>
</gene>
<dbReference type="Pfam" id="PF21948">
    <property type="entry name" value="LplA-B_cat"/>
    <property type="match status" value="1"/>
</dbReference>
<dbReference type="Proteomes" id="UP000322214">
    <property type="component" value="Chromosome"/>
</dbReference>
<dbReference type="RefSeq" id="WP_075085399.1">
    <property type="nucleotide sequence ID" value="NZ_CP042912.1"/>
</dbReference>
<dbReference type="InterPro" id="IPR004143">
    <property type="entry name" value="BPL_LPL_catalytic"/>
</dbReference>
<feature type="domain" description="BPL/LPL catalytic" evidence="1">
    <location>
        <begin position="28"/>
        <end position="216"/>
    </location>
</feature>
<keyword evidence="2" id="KW-0436">Ligase</keyword>
<dbReference type="EMBL" id="CP042912">
    <property type="protein sequence ID" value="QEG21716.1"/>
    <property type="molecule type" value="Genomic_DNA"/>
</dbReference>
<dbReference type="AlphaFoldDB" id="A0A5B9PB18"/>
<protein>
    <submittedName>
        <fullName evidence="2">Putative lipoate-protein ligase A</fullName>
        <ecNumber evidence="2">6.3.1.20</ecNumber>
    </submittedName>
</protein>
<organism evidence="2 3">
    <name type="scientific">Mariniblastus fucicola</name>
    <dbReference type="NCBI Taxonomy" id="980251"/>
    <lineage>
        <taxon>Bacteria</taxon>
        <taxon>Pseudomonadati</taxon>
        <taxon>Planctomycetota</taxon>
        <taxon>Planctomycetia</taxon>
        <taxon>Pirellulales</taxon>
        <taxon>Pirellulaceae</taxon>
        <taxon>Mariniblastus</taxon>
    </lineage>
</organism>
<name>A0A5B9PB18_9BACT</name>
<proteinExistence type="predicted"/>
<evidence type="ECO:0000259" key="1">
    <source>
        <dbReference type="PROSITE" id="PS51733"/>
    </source>
</evidence>
<dbReference type="PANTHER" id="PTHR43679:SF2">
    <property type="entry name" value="OCTANOYL-[GCVH]:PROTEIN N-OCTANOYLTRANSFERASE"/>
    <property type="match status" value="1"/>
</dbReference>
<dbReference type="PANTHER" id="PTHR43679">
    <property type="entry name" value="OCTANOYLTRANSFERASE LIPM-RELATED"/>
    <property type="match status" value="1"/>
</dbReference>
<dbReference type="InterPro" id="IPR045864">
    <property type="entry name" value="aa-tRNA-synth_II/BPL/LPL"/>
</dbReference>
<dbReference type="EC" id="6.3.1.20" evidence="2"/>
<dbReference type="InterPro" id="IPR050664">
    <property type="entry name" value="Octanoyltrans_LipM/LipL"/>
</dbReference>
<dbReference type="SUPFAM" id="SSF55681">
    <property type="entry name" value="Class II aaRS and biotin synthetases"/>
    <property type="match status" value="1"/>
</dbReference>
<keyword evidence="3" id="KW-1185">Reference proteome</keyword>
<dbReference type="GO" id="GO:0016979">
    <property type="term" value="F:lipoate-protein ligase activity"/>
    <property type="evidence" value="ECO:0007669"/>
    <property type="project" value="UniProtKB-EC"/>
</dbReference>
<dbReference type="OrthoDB" id="9788148at2"/>
<dbReference type="CDD" id="cd16443">
    <property type="entry name" value="LplA"/>
    <property type="match status" value="1"/>
</dbReference>
<reference evidence="2 3" key="1">
    <citation type="submission" date="2019-08" db="EMBL/GenBank/DDBJ databases">
        <title>Deep-cultivation of Planctomycetes and their phenomic and genomic characterization uncovers novel biology.</title>
        <authorList>
            <person name="Wiegand S."/>
            <person name="Jogler M."/>
            <person name="Boedeker C."/>
            <person name="Pinto D."/>
            <person name="Vollmers J."/>
            <person name="Rivas-Marin E."/>
            <person name="Kohn T."/>
            <person name="Peeters S.H."/>
            <person name="Heuer A."/>
            <person name="Rast P."/>
            <person name="Oberbeckmann S."/>
            <person name="Bunk B."/>
            <person name="Jeske O."/>
            <person name="Meyerdierks A."/>
            <person name="Storesund J.E."/>
            <person name="Kallscheuer N."/>
            <person name="Luecker S."/>
            <person name="Lage O.M."/>
            <person name="Pohl T."/>
            <person name="Merkel B.J."/>
            <person name="Hornburger P."/>
            <person name="Mueller R.-W."/>
            <person name="Bruemmer F."/>
            <person name="Labrenz M."/>
            <person name="Spormann A.M."/>
            <person name="Op den Camp H."/>
            <person name="Overmann J."/>
            <person name="Amann R."/>
            <person name="Jetten M.S.M."/>
            <person name="Mascher T."/>
            <person name="Medema M.H."/>
            <person name="Devos D.P."/>
            <person name="Kaster A.-K."/>
            <person name="Ovreas L."/>
            <person name="Rohde M."/>
            <person name="Galperin M.Y."/>
            <person name="Jogler C."/>
        </authorList>
    </citation>
    <scope>NUCLEOTIDE SEQUENCE [LARGE SCALE GENOMIC DNA]</scope>
    <source>
        <strain evidence="2 3">FC18</strain>
    </source>
</reference>
<evidence type="ECO:0000313" key="2">
    <source>
        <dbReference type="EMBL" id="QEG21716.1"/>
    </source>
</evidence>
<dbReference type="STRING" id="980251.GCA_001642875_03176"/>
<sequence length="244" mass="27093">MKLLDLTLSPVLNLSLDDALIESAEAADSHSEVLRLWEPESPMVVIGRSSPLEKEINIAHCHANDVPVFRRISGGQSIVTGPGCLMYAVLLDYRKRPELRMLDQAHDFAIRQLAGALSRVGIETEMKGTCDLTFKGRKFSGNALRCKRNWFLYHGTIILDDFDLDLISSCLGEPNRQPDYRHGRSHESFVTSIPASATDVKSALVKQWSATERFDSEPLAQAAALAEKLAAEKYADPDWLSKVP</sequence>
<evidence type="ECO:0000313" key="3">
    <source>
        <dbReference type="Proteomes" id="UP000322214"/>
    </source>
</evidence>